<evidence type="ECO:0000256" key="2">
    <source>
        <dbReference type="SAM" id="SignalP"/>
    </source>
</evidence>
<proteinExistence type="predicted"/>
<dbReference type="InterPro" id="IPR050904">
    <property type="entry name" value="Adhesion/Biosynth-related"/>
</dbReference>
<comment type="caution">
    <text evidence="4">The sequence shown here is derived from an EMBL/GenBank/DDBJ whole genome shotgun (WGS) entry which is preliminary data.</text>
</comment>
<gene>
    <name evidence="4" type="ORF">FZEAL_2678</name>
</gene>
<feature type="compositionally biased region" description="Low complexity" evidence="1">
    <location>
        <begin position="343"/>
        <end position="375"/>
    </location>
</feature>
<sequence length="397" mass="41621">MHASLRHAAATLALLSLASAQSLSEDLASAIAGNPNLSLFRSLIGAAPQGFDKTLSAKSTDITVLIPSDEAIQSYLSTSGVSDITELDAEDVQTFFKYHVLAASLKSSDFDSPKGKAIPTLLEGTQYNNRSAGAQITREYGKDAIGQVVFAARNDAKGNRGKRQSGGQNVSLRAGLAQDVEMTAIDGSWGPKQANSFQIVNSVLIPPRACSTTIQTVGDKRLTALGAALNKTDLWNALDHSPNVTCLAPSTDAFKDAGDPQISLSKTDLTGALLAHTLKEVTYTNYLEDGMVLGTLNNTTVRVHIKNNDIYFNNAKVIKGNVLTNNGLIHILDSVIMAEASDEPSSTSSSNAPSDTSTESPTSSSSEPSSPQTTDAANMVSAGYPAVVALVAGLFMV</sequence>
<dbReference type="OrthoDB" id="286301at2759"/>
<evidence type="ECO:0000313" key="4">
    <source>
        <dbReference type="EMBL" id="KAF4981529.1"/>
    </source>
</evidence>
<dbReference type="Gene3D" id="2.30.180.10">
    <property type="entry name" value="FAS1 domain"/>
    <property type="match status" value="2"/>
</dbReference>
<keyword evidence="2" id="KW-0732">Signal</keyword>
<protein>
    <recommendedName>
        <fullName evidence="3">FAS1 domain-containing protein</fullName>
    </recommendedName>
</protein>
<dbReference type="Pfam" id="PF02469">
    <property type="entry name" value="Fasciclin"/>
    <property type="match status" value="2"/>
</dbReference>
<reference evidence="4" key="1">
    <citation type="journal article" date="2020" name="BMC Genomics">
        <title>Correction to: Identification and distribution of gene clusters required for synthesis of sphingolipid metabolism inhibitors in diverse species of the filamentous fungus Fusarium.</title>
        <authorList>
            <person name="Kim H.S."/>
            <person name="Lohmar J.M."/>
            <person name="Busman M."/>
            <person name="Brown D.W."/>
            <person name="Naumann T.A."/>
            <person name="Divon H.H."/>
            <person name="Lysoe E."/>
            <person name="Uhlig S."/>
            <person name="Proctor R.H."/>
        </authorList>
    </citation>
    <scope>NUCLEOTIDE SEQUENCE</scope>
    <source>
        <strain evidence="4">NRRL 22465</strain>
    </source>
</reference>
<evidence type="ECO:0000259" key="3">
    <source>
        <dbReference type="PROSITE" id="PS50213"/>
    </source>
</evidence>
<organism evidence="4 5">
    <name type="scientific">Fusarium zealandicum</name>
    <dbReference type="NCBI Taxonomy" id="1053134"/>
    <lineage>
        <taxon>Eukaryota</taxon>
        <taxon>Fungi</taxon>
        <taxon>Dikarya</taxon>
        <taxon>Ascomycota</taxon>
        <taxon>Pezizomycotina</taxon>
        <taxon>Sordariomycetes</taxon>
        <taxon>Hypocreomycetidae</taxon>
        <taxon>Hypocreales</taxon>
        <taxon>Nectriaceae</taxon>
        <taxon>Fusarium</taxon>
        <taxon>Fusarium staphyleae species complex</taxon>
    </lineage>
</organism>
<accession>A0A8H4UR13</accession>
<dbReference type="AlphaFoldDB" id="A0A8H4UR13"/>
<dbReference type="PANTHER" id="PTHR10900">
    <property type="entry name" value="PERIOSTIN-RELATED"/>
    <property type="match status" value="1"/>
</dbReference>
<dbReference type="SUPFAM" id="SSF82153">
    <property type="entry name" value="FAS1 domain"/>
    <property type="match status" value="2"/>
</dbReference>
<feature type="domain" description="FAS1" evidence="3">
    <location>
        <begin position="209"/>
        <end position="336"/>
    </location>
</feature>
<dbReference type="InterPro" id="IPR000782">
    <property type="entry name" value="FAS1_domain"/>
</dbReference>
<keyword evidence="5" id="KW-1185">Reference proteome</keyword>
<reference evidence="4" key="2">
    <citation type="submission" date="2020-05" db="EMBL/GenBank/DDBJ databases">
        <authorList>
            <person name="Kim H.-S."/>
            <person name="Proctor R.H."/>
            <person name="Brown D.W."/>
        </authorList>
    </citation>
    <scope>NUCLEOTIDE SEQUENCE</scope>
    <source>
        <strain evidence="4">NRRL 22465</strain>
    </source>
</reference>
<name>A0A8H4UR13_9HYPO</name>
<dbReference type="SMART" id="SM00554">
    <property type="entry name" value="FAS1"/>
    <property type="match status" value="2"/>
</dbReference>
<feature type="domain" description="FAS1" evidence="3">
    <location>
        <begin position="24"/>
        <end position="204"/>
    </location>
</feature>
<dbReference type="PROSITE" id="PS50213">
    <property type="entry name" value="FAS1"/>
    <property type="match status" value="2"/>
</dbReference>
<feature type="signal peptide" evidence="2">
    <location>
        <begin position="1"/>
        <end position="20"/>
    </location>
</feature>
<dbReference type="Proteomes" id="UP000635477">
    <property type="component" value="Unassembled WGS sequence"/>
</dbReference>
<feature type="chain" id="PRO_5034995418" description="FAS1 domain-containing protein" evidence="2">
    <location>
        <begin position="21"/>
        <end position="397"/>
    </location>
</feature>
<dbReference type="PANTHER" id="PTHR10900:SF77">
    <property type="entry name" value="FI19380P1"/>
    <property type="match status" value="1"/>
</dbReference>
<dbReference type="InterPro" id="IPR036378">
    <property type="entry name" value="FAS1_dom_sf"/>
</dbReference>
<evidence type="ECO:0000313" key="5">
    <source>
        <dbReference type="Proteomes" id="UP000635477"/>
    </source>
</evidence>
<evidence type="ECO:0000256" key="1">
    <source>
        <dbReference type="SAM" id="MobiDB-lite"/>
    </source>
</evidence>
<feature type="region of interest" description="Disordered" evidence="1">
    <location>
        <begin position="342"/>
        <end position="376"/>
    </location>
</feature>
<dbReference type="EMBL" id="JABEYC010000164">
    <property type="protein sequence ID" value="KAF4981529.1"/>
    <property type="molecule type" value="Genomic_DNA"/>
</dbReference>